<dbReference type="InterPro" id="IPR051231">
    <property type="entry name" value="SOSS-B"/>
</dbReference>
<keyword evidence="1" id="KW-0238">DNA-binding</keyword>
<dbReference type="AlphaFoldDB" id="A0A9P1INU9"/>
<evidence type="ECO:0000256" key="1">
    <source>
        <dbReference type="ARBA" id="ARBA00023125"/>
    </source>
</evidence>
<dbReference type="GO" id="GO:0010212">
    <property type="term" value="P:response to ionizing radiation"/>
    <property type="evidence" value="ECO:0007669"/>
    <property type="project" value="TreeGrafter"/>
</dbReference>
<dbReference type="Proteomes" id="UP001152747">
    <property type="component" value="Unassembled WGS sequence"/>
</dbReference>
<proteinExistence type="predicted"/>
<dbReference type="EMBL" id="CANHGI010000004">
    <property type="protein sequence ID" value="CAI5448446.1"/>
    <property type="molecule type" value="Genomic_DNA"/>
</dbReference>
<dbReference type="InterPro" id="IPR012340">
    <property type="entry name" value="NA-bd_OB-fold"/>
</dbReference>
<dbReference type="GO" id="GO:0070876">
    <property type="term" value="C:SOSS complex"/>
    <property type="evidence" value="ECO:0007669"/>
    <property type="project" value="TreeGrafter"/>
</dbReference>
<reference evidence="3" key="1">
    <citation type="submission" date="2022-11" db="EMBL/GenBank/DDBJ databases">
        <authorList>
            <person name="Kikuchi T."/>
        </authorList>
    </citation>
    <scope>NUCLEOTIDE SEQUENCE</scope>
    <source>
        <strain evidence="3">PS1010</strain>
    </source>
</reference>
<dbReference type="GO" id="GO:0044818">
    <property type="term" value="P:mitotic G2/M transition checkpoint"/>
    <property type="evidence" value="ECO:0007669"/>
    <property type="project" value="TreeGrafter"/>
</dbReference>
<sequence>MAQEVQLIQLQPNMNGFNTTTIVLDPGQIRRTQQGSILTMKVADQTGSINATYMNPDFSETWKGGDILRMKGAYTSVYQGGLTLAIGRNGDCKKIGEFFMQFSELPDISQMALPVGTTVDNKGAPQNRPNTSMGRGRPSY</sequence>
<dbReference type="GO" id="GO:0000724">
    <property type="term" value="P:double-strand break repair via homologous recombination"/>
    <property type="evidence" value="ECO:0007669"/>
    <property type="project" value="TreeGrafter"/>
</dbReference>
<gene>
    <name evidence="3" type="ORF">CAMP_LOCUS11083</name>
</gene>
<dbReference type="CDD" id="cd04491">
    <property type="entry name" value="SoSSB_OBF"/>
    <property type="match status" value="1"/>
</dbReference>
<feature type="region of interest" description="Disordered" evidence="2">
    <location>
        <begin position="117"/>
        <end position="140"/>
    </location>
</feature>
<accession>A0A9P1INU9</accession>
<dbReference type="PANTHER" id="PTHR13356:SF0">
    <property type="entry name" value="SOSS COMPLEX SUBUNIT B HOMOLOG"/>
    <property type="match status" value="1"/>
</dbReference>
<dbReference type="GO" id="GO:0003677">
    <property type="term" value="F:DNA binding"/>
    <property type="evidence" value="ECO:0007669"/>
    <property type="project" value="UniProtKB-KW"/>
</dbReference>
<dbReference type="FunFam" id="2.40.50.140:FF:000072">
    <property type="entry name" value="SOSS complex subunit B2"/>
    <property type="match status" value="1"/>
</dbReference>
<dbReference type="OrthoDB" id="295715at2759"/>
<dbReference type="GO" id="GO:0005694">
    <property type="term" value="C:chromosome"/>
    <property type="evidence" value="ECO:0007669"/>
    <property type="project" value="UniProtKB-ARBA"/>
</dbReference>
<protein>
    <submittedName>
        <fullName evidence="3">Uncharacterized protein</fullName>
    </submittedName>
</protein>
<comment type="caution">
    <text evidence="3">The sequence shown here is derived from an EMBL/GenBank/DDBJ whole genome shotgun (WGS) entry which is preliminary data.</text>
</comment>
<dbReference type="SUPFAM" id="SSF50249">
    <property type="entry name" value="Nucleic acid-binding proteins"/>
    <property type="match status" value="1"/>
</dbReference>
<evidence type="ECO:0000313" key="3">
    <source>
        <dbReference type="EMBL" id="CAI5448446.1"/>
    </source>
</evidence>
<keyword evidence="4" id="KW-1185">Reference proteome</keyword>
<name>A0A9P1INU9_9PELO</name>
<dbReference type="Gene3D" id="2.40.50.140">
    <property type="entry name" value="Nucleic acid-binding proteins"/>
    <property type="match status" value="1"/>
</dbReference>
<dbReference type="PANTHER" id="PTHR13356">
    <property type="entry name" value="OB FOLD NUCLEIC ACID BINDING PROTEIN-RELATED"/>
    <property type="match status" value="1"/>
</dbReference>
<organism evidence="3 4">
    <name type="scientific">Caenorhabditis angaria</name>
    <dbReference type="NCBI Taxonomy" id="860376"/>
    <lineage>
        <taxon>Eukaryota</taxon>
        <taxon>Metazoa</taxon>
        <taxon>Ecdysozoa</taxon>
        <taxon>Nematoda</taxon>
        <taxon>Chromadorea</taxon>
        <taxon>Rhabditida</taxon>
        <taxon>Rhabditina</taxon>
        <taxon>Rhabditomorpha</taxon>
        <taxon>Rhabditoidea</taxon>
        <taxon>Rhabditidae</taxon>
        <taxon>Peloderinae</taxon>
        <taxon>Caenorhabditis</taxon>
    </lineage>
</organism>
<evidence type="ECO:0000313" key="4">
    <source>
        <dbReference type="Proteomes" id="UP001152747"/>
    </source>
</evidence>
<evidence type="ECO:0000256" key="2">
    <source>
        <dbReference type="SAM" id="MobiDB-lite"/>
    </source>
</evidence>